<keyword evidence="2" id="KW-1185">Reference proteome</keyword>
<feature type="signal peptide" evidence="1">
    <location>
        <begin position="1"/>
        <end position="27"/>
    </location>
</feature>
<proteinExistence type="predicted"/>
<dbReference type="Proteomes" id="UP000887569">
    <property type="component" value="Unplaced"/>
</dbReference>
<keyword evidence="1" id="KW-0732">Signal</keyword>
<dbReference type="AlphaFoldDB" id="A0A915BNY6"/>
<organism evidence="2 3">
    <name type="scientific">Parascaris univalens</name>
    <name type="common">Nematode worm</name>
    <dbReference type="NCBI Taxonomy" id="6257"/>
    <lineage>
        <taxon>Eukaryota</taxon>
        <taxon>Metazoa</taxon>
        <taxon>Ecdysozoa</taxon>
        <taxon>Nematoda</taxon>
        <taxon>Chromadorea</taxon>
        <taxon>Rhabditida</taxon>
        <taxon>Spirurina</taxon>
        <taxon>Ascaridomorpha</taxon>
        <taxon>Ascaridoidea</taxon>
        <taxon>Ascarididae</taxon>
        <taxon>Parascaris</taxon>
    </lineage>
</organism>
<feature type="chain" id="PRO_5037411175" evidence="1">
    <location>
        <begin position="28"/>
        <end position="174"/>
    </location>
</feature>
<reference evidence="3" key="1">
    <citation type="submission" date="2022-11" db="UniProtKB">
        <authorList>
            <consortium name="WormBaseParasite"/>
        </authorList>
    </citation>
    <scope>IDENTIFICATION</scope>
</reference>
<sequence>TGMAATDLFSISWICVVIAASLQSSNAVVCHSNVRDTKQEEDCGPNGYCFFQDVSTADNLYNRGCDHVFLCELLISSNVSQPSSYFNRTSKTLKAHFEWCAPDVPYTGINSKRNYGTFCCCNTDFCNKDEPDEPEQPFHKVQQLISGTKADYIELLKVASGLGIIETPDTNSLH</sequence>
<accession>A0A915BNY6</accession>
<evidence type="ECO:0000256" key="1">
    <source>
        <dbReference type="SAM" id="SignalP"/>
    </source>
</evidence>
<dbReference type="WBParaSite" id="PgR049_g008_t01">
    <property type="protein sequence ID" value="PgR049_g008_t01"/>
    <property type="gene ID" value="PgR049_g008"/>
</dbReference>
<name>A0A915BNY6_PARUN</name>
<protein>
    <submittedName>
        <fullName evidence="3">Uncharacterized protein</fullName>
    </submittedName>
</protein>
<evidence type="ECO:0000313" key="3">
    <source>
        <dbReference type="WBParaSite" id="PgR049_g008_t01"/>
    </source>
</evidence>
<evidence type="ECO:0000313" key="2">
    <source>
        <dbReference type="Proteomes" id="UP000887569"/>
    </source>
</evidence>